<evidence type="ECO:0000313" key="4">
    <source>
        <dbReference type="Proteomes" id="UP000060630"/>
    </source>
</evidence>
<proteinExistence type="predicted"/>
<organism evidence="3 4">
    <name type="scientific">Burkholderia ubonensis</name>
    <dbReference type="NCBI Taxonomy" id="101571"/>
    <lineage>
        <taxon>Bacteria</taxon>
        <taxon>Pseudomonadati</taxon>
        <taxon>Pseudomonadota</taxon>
        <taxon>Betaproteobacteria</taxon>
        <taxon>Burkholderiales</taxon>
        <taxon>Burkholderiaceae</taxon>
        <taxon>Burkholderia</taxon>
        <taxon>Burkholderia cepacia complex</taxon>
    </lineage>
</organism>
<dbReference type="InterPro" id="IPR028966">
    <property type="entry name" value="Imm72"/>
</dbReference>
<sequence>MSEYDMQDDVTRRKVFWLLQRLTSWSLWKAKYDAFKVFADAYETAIKTWPANDPDVMEADHLKTIYEILNCYDKGLAELARGHRFVWRAGQVLKHAVSKFGNLDSYFYRNPKYWEHGGQFEPYPPKVDMLYQLMHRSEFQMESAPLEIMASDNVARLESPGSLLDPVYYDHGFYKLAYPILPDDLPEVPDPPGPVIQSGQSVPCDGIWEPVIIDQSRVLGVVPIGAKLFKNNGCFNYFVADVDAPVFASVDVTTFDVTLRPTHWRLLWEDTRYLDGVIPDESHYFLEPPGKSEPLAPEAVAPVRTSDVCPVSGEWRTDEYGGKTVQVERGTTMPDMLVRDNLGEVKAHWVTWRLVKRV</sequence>
<reference evidence="3 4" key="1">
    <citation type="submission" date="2015-11" db="EMBL/GenBank/DDBJ databases">
        <title>Expanding the genomic diversity of Burkholderia species for the development of highly accurate diagnostics.</title>
        <authorList>
            <person name="Sahl J."/>
            <person name="Keim P."/>
            <person name="Wagner D."/>
        </authorList>
    </citation>
    <scope>NUCLEOTIDE SEQUENCE [LARGE SCALE GENOMIC DNA]</scope>
    <source>
        <strain evidence="3 4">MSMB2087WGS</strain>
    </source>
</reference>
<evidence type="ECO:0008006" key="5">
    <source>
        <dbReference type="Google" id="ProtNLM"/>
    </source>
</evidence>
<dbReference type="Pfam" id="PF15584">
    <property type="entry name" value="Imm72"/>
    <property type="match status" value="1"/>
</dbReference>
<name>A0A106PXT4_9BURK</name>
<dbReference type="AlphaFoldDB" id="A0A106PXT4"/>
<gene>
    <name evidence="3" type="ORF">WL29_35000</name>
</gene>
<protein>
    <recommendedName>
        <fullName evidence="5">Immunity protein 72 domain-containing protein</fullName>
    </recommendedName>
</protein>
<feature type="domain" description="Immunity protein 72" evidence="1">
    <location>
        <begin position="195"/>
        <end position="286"/>
    </location>
</feature>
<dbReference type="InterPro" id="IPR028950">
    <property type="entry name" value="Imm71"/>
</dbReference>
<dbReference type="RefSeq" id="WP_060193103.1">
    <property type="nucleotide sequence ID" value="NZ_LPHD01000163.1"/>
</dbReference>
<evidence type="ECO:0000259" key="1">
    <source>
        <dbReference type="Pfam" id="PF15584"/>
    </source>
</evidence>
<accession>A0A106PXT4</accession>
<evidence type="ECO:0000259" key="2">
    <source>
        <dbReference type="Pfam" id="PF15602"/>
    </source>
</evidence>
<dbReference type="EMBL" id="LPHD01000163">
    <property type="protein sequence ID" value="KWA76218.1"/>
    <property type="molecule type" value="Genomic_DNA"/>
</dbReference>
<feature type="domain" description="Immunity protein 71" evidence="2">
    <location>
        <begin position="7"/>
        <end position="84"/>
    </location>
</feature>
<dbReference type="Proteomes" id="UP000060630">
    <property type="component" value="Unassembled WGS sequence"/>
</dbReference>
<evidence type="ECO:0000313" key="3">
    <source>
        <dbReference type="EMBL" id="KWA76218.1"/>
    </source>
</evidence>
<dbReference type="Pfam" id="PF15602">
    <property type="entry name" value="Imm71"/>
    <property type="match status" value="1"/>
</dbReference>
<comment type="caution">
    <text evidence="3">The sequence shown here is derived from an EMBL/GenBank/DDBJ whole genome shotgun (WGS) entry which is preliminary data.</text>
</comment>